<dbReference type="Proteomes" id="UP000008281">
    <property type="component" value="Unassembled WGS sequence"/>
</dbReference>
<sequence>MPTPRRALKRQAEKIDTDEIIRTLVLRGDPIIAQNLGFLKNLSSKEIDDPMASVMDSLKEGLTEEDLKLNRNLENLINPKVEVHMTDEEIMNFLLSSKYSGKACAQIMDRNQWDENERIHKEKETKKKEKEEKFEVEKKKNDEKKDDRKRPADDASNQGASTSAPIRSPPAPFGLVKPYKIPRKSK</sequence>
<dbReference type="HOGENOM" id="CLU_1455727_0_0_1"/>
<feature type="compositionally biased region" description="Basic and acidic residues" evidence="1">
    <location>
        <begin position="118"/>
        <end position="153"/>
    </location>
</feature>
<proteinExistence type="predicted"/>
<protein>
    <submittedName>
        <fullName evidence="2">Uncharacterized protein</fullName>
    </submittedName>
</protein>
<evidence type="ECO:0000256" key="1">
    <source>
        <dbReference type="SAM" id="MobiDB-lite"/>
    </source>
</evidence>
<dbReference type="EMBL" id="DS268469">
    <property type="protein sequence ID" value="EFP07947.1"/>
    <property type="molecule type" value="Genomic_DNA"/>
</dbReference>
<evidence type="ECO:0000313" key="2">
    <source>
        <dbReference type="EMBL" id="EFP07947.1"/>
    </source>
</evidence>
<evidence type="ECO:0000313" key="3">
    <source>
        <dbReference type="Proteomes" id="UP000008281"/>
    </source>
</evidence>
<organism evidence="3">
    <name type="scientific">Caenorhabditis remanei</name>
    <name type="common">Caenorhabditis vulgaris</name>
    <dbReference type="NCBI Taxonomy" id="31234"/>
    <lineage>
        <taxon>Eukaryota</taxon>
        <taxon>Metazoa</taxon>
        <taxon>Ecdysozoa</taxon>
        <taxon>Nematoda</taxon>
        <taxon>Chromadorea</taxon>
        <taxon>Rhabditida</taxon>
        <taxon>Rhabditina</taxon>
        <taxon>Rhabditomorpha</taxon>
        <taxon>Rhabditoidea</taxon>
        <taxon>Rhabditidae</taxon>
        <taxon>Peloderinae</taxon>
        <taxon>Caenorhabditis</taxon>
    </lineage>
</organism>
<keyword evidence="3" id="KW-1185">Reference proteome</keyword>
<gene>
    <name evidence="2" type="ORF">CRE_14097</name>
</gene>
<feature type="compositionally biased region" description="Polar residues" evidence="1">
    <location>
        <begin position="156"/>
        <end position="165"/>
    </location>
</feature>
<name>E3MRH6_CAERE</name>
<accession>E3MRH6</accession>
<reference evidence="2" key="1">
    <citation type="submission" date="2007-07" db="EMBL/GenBank/DDBJ databases">
        <title>PCAP assembly of the Caenorhabditis remanei genome.</title>
        <authorList>
            <consortium name="The Caenorhabditis remanei Sequencing Consortium"/>
            <person name="Wilson R.K."/>
        </authorList>
    </citation>
    <scope>NUCLEOTIDE SEQUENCE [LARGE SCALE GENOMIC DNA]</scope>
    <source>
        <strain evidence="2">PB4641</strain>
    </source>
</reference>
<dbReference type="AlphaFoldDB" id="E3MRH6"/>
<dbReference type="eggNOG" id="ENOG502TKIV">
    <property type="taxonomic scope" value="Eukaryota"/>
</dbReference>
<feature type="region of interest" description="Disordered" evidence="1">
    <location>
        <begin position="118"/>
        <end position="186"/>
    </location>
</feature>